<feature type="region of interest" description="Disordered" evidence="1">
    <location>
        <begin position="1"/>
        <end position="71"/>
    </location>
</feature>
<feature type="compositionally biased region" description="Basic and acidic residues" evidence="1">
    <location>
        <begin position="1"/>
        <end position="15"/>
    </location>
</feature>
<feature type="compositionally biased region" description="Basic and acidic residues" evidence="1">
    <location>
        <begin position="821"/>
        <end position="830"/>
    </location>
</feature>
<organism evidence="2 3">
    <name type="scientific">Bodo saltans</name>
    <name type="common">Flagellated protozoan</name>
    <dbReference type="NCBI Taxonomy" id="75058"/>
    <lineage>
        <taxon>Eukaryota</taxon>
        <taxon>Discoba</taxon>
        <taxon>Euglenozoa</taxon>
        <taxon>Kinetoplastea</taxon>
        <taxon>Metakinetoplastina</taxon>
        <taxon>Eubodonida</taxon>
        <taxon>Bodonidae</taxon>
        <taxon>Bodo</taxon>
    </lineage>
</organism>
<reference evidence="3" key="1">
    <citation type="submission" date="2015-09" db="EMBL/GenBank/DDBJ databases">
        <authorList>
            <consortium name="Pathogen Informatics"/>
        </authorList>
    </citation>
    <scope>NUCLEOTIDE SEQUENCE [LARGE SCALE GENOMIC DNA]</scope>
    <source>
        <strain evidence="3">Lake Konstanz</strain>
    </source>
</reference>
<feature type="compositionally biased region" description="Polar residues" evidence="1">
    <location>
        <begin position="774"/>
        <end position="795"/>
    </location>
</feature>
<dbReference type="Proteomes" id="UP000051952">
    <property type="component" value="Unassembled WGS sequence"/>
</dbReference>
<evidence type="ECO:0000256" key="1">
    <source>
        <dbReference type="SAM" id="MobiDB-lite"/>
    </source>
</evidence>
<feature type="region of interest" description="Disordered" evidence="1">
    <location>
        <begin position="774"/>
        <end position="873"/>
    </location>
</feature>
<dbReference type="AlphaFoldDB" id="A0A0S4J748"/>
<evidence type="ECO:0000313" key="2">
    <source>
        <dbReference type="EMBL" id="CUG76669.1"/>
    </source>
</evidence>
<feature type="region of interest" description="Disordered" evidence="1">
    <location>
        <begin position="557"/>
        <end position="682"/>
    </location>
</feature>
<evidence type="ECO:0000313" key="3">
    <source>
        <dbReference type="Proteomes" id="UP000051952"/>
    </source>
</evidence>
<dbReference type="EMBL" id="CYKH01000999">
    <property type="protein sequence ID" value="CUG76669.1"/>
    <property type="molecule type" value="Genomic_DNA"/>
</dbReference>
<feature type="compositionally biased region" description="Basic residues" evidence="1">
    <location>
        <begin position="661"/>
        <end position="671"/>
    </location>
</feature>
<protein>
    <submittedName>
        <fullName evidence="2">Uncharacterized protein</fullName>
    </submittedName>
</protein>
<accession>A0A0S4J748</accession>
<dbReference type="VEuPathDB" id="TriTrypDB:BSAL_85200"/>
<feature type="compositionally biased region" description="Basic and acidic residues" evidence="1">
    <location>
        <begin position="615"/>
        <end position="624"/>
    </location>
</feature>
<feature type="region of interest" description="Disordered" evidence="1">
    <location>
        <begin position="308"/>
        <end position="328"/>
    </location>
</feature>
<proteinExistence type="predicted"/>
<sequence length="873" mass="93974">MDEPRTEKRTVDLHRPSLQPDDTKPMVTTSLTNRLRDKAPSALDETSPPSLGFHETGHHVWSPQPSSSNLVSPQIPPPMFRDGTFAYVDDAMTPLAADQSTTTPLTAFAPTAHPTPVGHHQQPTAHSATTQYPDVVLRLSDSTSTRPSTAAPMNASARGLIAEFDEEVSYGGGPPAGGHDEDYDDDNDSWIRRQATELTPGPHLIASVVLHRVSAQETDVYGRGGQRTPSALDAFQTPMTPSPQRPLFPVSTDEDAFRPATRLYTAEHPVSGLSTPVQPGTPTRLQQLTPDKADMSSPTARFPSDQFFPSTCASSPPPPTPMKARGGGGLSRMTTPQPYGGFTSTTPSRAASMPLLNRQATPGALSPQNHLTVNINPFSQIQGQIQELHITPTPVSKPTGVCDCSIDDDAQNIGDEELMSPLMNDAALSAAARSSSPGGGLLSHTRVAVRSQASRASSCSAMLQQTSSMLMCPPIHSPTSGGTGLAVFPSMLSHVGSAERTPRTSTRLGHSRAVSMDMGSFSHQGGGLTMPALEHSPSLAGAGVPFARAHPKLSTMQPLLGSPDTLEATMEGPRGPLKGHSGNSNAERTYHHNYATDTAGSHHQPLLMSSPPFASRDEDPRRADGGAPAVSSPTTDPSEYYGVMQRLDFQSEDSDNDNKNPHQRSTTRKIHQSANGSRECSSSLPAAFRSDVEDLSLHSSTRRPFERTLLDTSDEMSPVSPCPPSQLFPEANNELLTFPPRATQSHVLYEDFSAQPRFSLPVSAAVDQFSPRFSHQLSSRSSANHLRSTSSTTVNDDCMTVGCGTSVGGLHDEDDDDDRLDEQQQQRRYSDVTPPRYYAERRLSGDEGGTMPTEPPFLLADRYDDDDEKKRFM</sequence>
<keyword evidence="3" id="KW-1185">Reference proteome</keyword>
<feature type="non-terminal residue" evidence="2">
    <location>
        <position position="873"/>
    </location>
</feature>
<name>A0A0S4J748_BODSA</name>
<gene>
    <name evidence="2" type="ORF">BSAL_85200</name>
</gene>
<feature type="compositionally biased region" description="Polar residues" evidence="1">
    <location>
        <begin position="672"/>
        <end position="682"/>
    </location>
</feature>